<dbReference type="EMBL" id="JAAYUN010000071">
    <property type="protein sequence ID" value="NLJ22251.1"/>
    <property type="molecule type" value="Genomic_DNA"/>
</dbReference>
<accession>A0A7K4AGY0</accession>
<proteinExistence type="predicted"/>
<organism evidence="1 2">
    <name type="scientific">Methanothrix soehngenii</name>
    <name type="common">Methanosaeta concilii</name>
    <dbReference type="NCBI Taxonomy" id="2223"/>
    <lineage>
        <taxon>Archaea</taxon>
        <taxon>Methanobacteriati</taxon>
        <taxon>Methanobacteriota</taxon>
        <taxon>Stenosarchaea group</taxon>
        <taxon>Methanomicrobia</taxon>
        <taxon>Methanotrichales</taxon>
        <taxon>Methanotrichaceae</taxon>
        <taxon>Methanothrix</taxon>
    </lineage>
</organism>
<name>A0A7K4AGY0_METSH</name>
<comment type="caution">
    <text evidence="1">The sequence shown here is derived from an EMBL/GenBank/DDBJ whole genome shotgun (WGS) entry which is preliminary data.</text>
</comment>
<dbReference type="AlphaFoldDB" id="A0A7K4AGY0"/>
<reference evidence="1 2" key="1">
    <citation type="journal article" date="2020" name="Biotechnol. Biofuels">
        <title>New insights from the biogas microbiome by comprehensive genome-resolved metagenomics of nearly 1600 species originating from multiple anaerobic digesters.</title>
        <authorList>
            <person name="Campanaro S."/>
            <person name="Treu L."/>
            <person name="Rodriguez-R L.M."/>
            <person name="Kovalovszki A."/>
            <person name="Ziels R.M."/>
            <person name="Maus I."/>
            <person name="Zhu X."/>
            <person name="Kougias P.G."/>
            <person name="Basile A."/>
            <person name="Luo G."/>
            <person name="Schluter A."/>
            <person name="Konstantinidis K.T."/>
            <person name="Angelidaki I."/>
        </authorList>
    </citation>
    <scope>NUCLEOTIDE SEQUENCE [LARGE SCALE GENOMIC DNA]</scope>
    <source>
        <strain evidence="1">AS27yjCOA_157</strain>
    </source>
</reference>
<protein>
    <submittedName>
        <fullName evidence="1">Uncharacterized protein</fullName>
    </submittedName>
</protein>
<sequence length="74" mass="8244">MRTTTLLIVLALLLAPALAEEEEKITITDEDGRNVAVPLDPKVVDHRQYPIHMQSPVLEDGNACLIQLLSHILF</sequence>
<dbReference type="Proteomes" id="UP000544742">
    <property type="component" value="Unassembled WGS sequence"/>
</dbReference>
<evidence type="ECO:0000313" key="1">
    <source>
        <dbReference type="EMBL" id="NLJ22251.1"/>
    </source>
</evidence>
<evidence type="ECO:0000313" key="2">
    <source>
        <dbReference type="Proteomes" id="UP000544742"/>
    </source>
</evidence>
<gene>
    <name evidence="1" type="ORF">GX426_03985</name>
</gene>